<sequence>MSALTDPDKSIEEKFHEIINNLSPSNTSHQKTVSDQVNANKDDLDTNDVIDHVYDQPSTSAPKQEDIIDEDGFIEEPYIADSRLKLVHGLTLPKTMREASQIETTAAFVSKSGPQMEIVIKVKQNDDKKNFGFLDFHNPLNPFYKMVLKNIKETGYAPTKYTPKKRPTTPPSLLSEKLSETPPLKKPKLSKNDIVLGPISEAEAGKITHEKVHKETFDKLKKEYNIKNGNDMYSKLFKNLSKFAPKVKEKPVVLDKESSDYYEWYLRVYGVKHELDQTPLSEIAEPTQSKKNIVSSAINYILNHGVKEEERLLNANHELSFLKNGDPFYFYYQIQLKKEYERRNTPKEVKVIEMTKLETFKAEKNCTAEQLNTVLQRKITLDVEDVVPVDKEKQAERRRKAKLVMAEILAKKNIKTDK</sequence>
<reference evidence="2" key="1">
    <citation type="submission" date="2016-11" db="UniProtKB">
        <authorList>
            <consortium name="WormBaseParasite"/>
        </authorList>
    </citation>
    <scope>IDENTIFICATION</scope>
    <source>
        <strain evidence="2">KR3021</strain>
    </source>
</reference>
<organism evidence="1 2">
    <name type="scientific">Rhabditophanes sp. KR3021</name>
    <dbReference type="NCBI Taxonomy" id="114890"/>
    <lineage>
        <taxon>Eukaryota</taxon>
        <taxon>Metazoa</taxon>
        <taxon>Ecdysozoa</taxon>
        <taxon>Nematoda</taxon>
        <taxon>Chromadorea</taxon>
        <taxon>Rhabditida</taxon>
        <taxon>Tylenchina</taxon>
        <taxon>Panagrolaimomorpha</taxon>
        <taxon>Strongyloidoidea</taxon>
        <taxon>Alloionematidae</taxon>
        <taxon>Rhabditophanes</taxon>
    </lineage>
</organism>
<proteinExistence type="predicted"/>
<name>A0AC35TY16_9BILA</name>
<protein>
    <submittedName>
        <fullName evidence="2">SURP motif domain-containing protein</fullName>
    </submittedName>
</protein>
<evidence type="ECO:0000313" key="2">
    <source>
        <dbReference type="WBParaSite" id="RSKR_0000563100.1"/>
    </source>
</evidence>
<dbReference type="WBParaSite" id="RSKR_0000563100.1">
    <property type="protein sequence ID" value="RSKR_0000563100.1"/>
    <property type="gene ID" value="RSKR_0000563100"/>
</dbReference>
<accession>A0AC35TY16</accession>
<dbReference type="Proteomes" id="UP000095286">
    <property type="component" value="Unplaced"/>
</dbReference>
<evidence type="ECO:0000313" key="1">
    <source>
        <dbReference type="Proteomes" id="UP000095286"/>
    </source>
</evidence>